<feature type="domain" description="Protein NO VEIN C-terminal" evidence="1">
    <location>
        <begin position="906"/>
        <end position="975"/>
    </location>
</feature>
<accession>A0A847SWX6</accession>
<keyword evidence="3" id="KW-1185">Reference proteome</keyword>
<dbReference type="NCBIfam" id="NF047352">
    <property type="entry name" value="P_loop_sacsin"/>
    <property type="match status" value="1"/>
</dbReference>
<sequence length="1063" mass="122741">MNKDSNISSERQQDVNEALLEDERSDLQQHADKMLRGFENFNDSTSSRAIWELVQNACDLTTDCQITIDYRNGHFSFSHNGRPFKYKTLISLIKQVSGDKDDISEIPPVGKYGTGFITTHSLGRYFCINSYLELNGKYIALRDFTIDRSAKKREDLIDAIRIQKNNALEIIKSGSYISSPDIATTFLYHPITEQEKTYVKSSLINLHETIPIILAINNRLRSIKIIIEDGQETDFKLSSKEKISSNVYSTRVFVNKIEKVIYSLIDEVSGVEIVLPINKDLSVYSLSPSLPRLFLYYPLIGSEKFGINFIINCKQFMPSEARDGIHLYSNKDQLKDQEEVNRVLLKRVTELIFTFLKENPLNITDYLPFAEINFARNTDNNLLNEYFTNLQINWISQFETLKVVGTKNGLKSAKEVTFIHPSLLSDETYRDCIYHMADKFFDNIPLERNINEWSNFAFEWQQKDIRFINQEDIAKAMSGNNLVNFDTKILKKFYEYLISCQHSSLFTQYKLIPNLEGEFLEFNNRKNKKCLSSVIIKIGRTIIPETIKTLVHEDFDLGFQFSPLTRRDCISMINTKINETIDDHYSWITNRASQQLSEEDIVKKQQGITPLYYTTIHEYCRLSFNIQSASKPYRLMELISKYYGLPGELIGIDKETEEEENLGNLPAQKKLAKVFFNCLSTEDPSWVAANIDFLSAVISCKDSRFEDIYKNSGIYSNQLFSLHKYDQLKVSQNLTPFVKDLYNTLLNTQVEGELAHETFNDLLLENEIITDNYLSAKIEEHLFNTDSKSYNEHPHKKEILTIIKKLNEERFQNLFYRLNEKKANIMLELVNKKETKEGIFAIVSLGDDKIQRLGELVQDPNFEQVLAKAEDALRLDAERTSDFQHKLAIGTYIEAKIKERIQAELATKIEVYTNTNVSTENEQGGQDIIIYKEKEALYYIEVKSRWNSNSSVMMSKLQLERASQNADRYALIVVDITKYGGNENKYQLTVSEIIPLVKVLRDIGNDIFPLIDKNLTAESNTASHVRLVDYRGLINQNTIANGESFDEFISFLIDRIKGSLKDI</sequence>
<proteinExistence type="predicted"/>
<gene>
    <name evidence="2" type="ORF">HGH91_30875</name>
</gene>
<dbReference type="AlphaFoldDB" id="A0A847SWX6"/>
<reference evidence="2 3" key="1">
    <citation type="submission" date="2020-04" db="EMBL/GenBank/DDBJ databases">
        <authorList>
            <person name="Yin C."/>
        </authorList>
    </citation>
    <scope>NUCLEOTIDE SEQUENCE [LARGE SCALE GENOMIC DNA]</scope>
    <source>
        <strain evidence="2 3">Ak56</strain>
    </source>
</reference>
<evidence type="ECO:0000313" key="3">
    <source>
        <dbReference type="Proteomes" id="UP000552864"/>
    </source>
</evidence>
<organism evidence="2 3">
    <name type="scientific">Chitinophaga eiseniae</name>
    <dbReference type="NCBI Taxonomy" id="634771"/>
    <lineage>
        <taxon>Bacteria</taxon>
        <taxon>Pseudomonadati</taxon>
        <taxon>Bacteroidota</taxon>
        <taxon>Chitinophagia</taxon>
        <taxon>Chitinophagales</taxon>
        <taxon>Chitinophagaceae</taxon>
        <taxon>Chitinophaga</taxon>
    </lineage>
</organism>
<dbReference type="EMBL" id="JABAHZ010000019">
    <property type="protein sequence ID" value="NLR83056.1"/>
    <property type="molecule type" value="Genomic_DNA"/>
</dbReference>
<dbReference type="Proteomes" id="UP000552864">
    <property type="component" value="Unassembled WGS sequence"/>
</dbReference>
<dbReference type="InterPro" id="IPR024975">
    <property type="entry name" value="NOV_C"/>
</dbReference>
<protein>
    <submittedName>
        <fullName evidence="2">DUF3883 domain-containing protein</fullName>
    </submittedName>
</protein>
<dbReference type="RefSeq" id="WP_168743097.1">
    <property type="nucleotide sequence ID" value="NZ_JABAHZ010000019.1"/>
</dbReference>
<dbReference type="SUPFAM" id="SSF55874">
    <property type="entry name" value="ATPase domain of HSP90 chaperone/DNA topoisomerase II/histidine kinase"/>
    <property type="match status" value="1"/>
</dbReference>
<dbReference type="Pfam" id="PF13020">
    <property type="entry name" value="NOV_C"/>
    <property type="match status" value="1"/>
</dbReference>
<dbReference type="InterPro" id="IPR036890">
    <property type="entry name" value="HATPase_C_sf"/>
</dbReference>
<name>A0A847SWX6_9BACT</name>
<comment type="caution">
    <text evidence="2">The sequence shown here is derived from an EMBL/GenBank/DDBJ whole genome shotgun (WGS) entry which is preliminary data.</text>
</comment>
<evidence type="ECO:0000313" key="2">
    <source>
        <dbReference type="EMBL" id="NLR83056.1"/>
    </source>
</evidence>
<evidence type="ECO:0000259" key="1">
    <source>
        <dbReference type="Pfam" id="PF13020"/>
    </source>
</evidence>